<reference evidence="9" key="1">
    <citation type="submission" date="2010-06" db="EMBL/GenBank/DDBJ databases">
        <authorList>
            <person name="Jiang H."/>
            <person name="Abraham K."/>
            <person name="Ali S."/>
            <person name="Alsbrooks S.L."/>
            <person name="Anim B.N."/>
            <person name="Anosike U.S."/>
            <person name="Attaway T."/>
            <person name="Bandaranaike D.P."/>
            <person name="Battles P.K."/>
            <person name="Bell S.N."/>
            <person name="Bell A.V."/>
            <person name="Beltran B."/>
            <person name="Bickham C."/>
            <person name="Bustamante Y."/>
            <person name="Caleb T."/>
            <person name="Canada A."/>
            <person name="Cardenas V."/>
            <person name="Carter K."/>
            <person name="Chacko J."/>
            <person name="Chandrabose M.N."/>
            <person name="Chavez D."/>
            <person name="Chavez A."/>
            <person name="Chen L."/>
            <person name="Chu H.-S."/>
            <person name="Claassen K.J."/>
            <person name="Cockrell R."/>
            <person name="Collins M."/>
            <person name="Cooper J.A."/>
            <person name="Cree A."/>
            <person name="Curry S.M."/>
            <person name="Da Y."/>
            <person name="Dao M.D."/>
            <person name="Das B."/>
            <person name="Davila M.-L."/>
            <person name="Davy-Carroll L."/>
            <person name="Denson S."/>
            <person name="Dinh H."/>
            <person name="Ebong V.E."/>
            <person name="Edwards J.R."/>
            <person name="Egan A."/>
            <person name="El-Daye J."/>
            <person name="Escobedo L."/>
            <person name="Fernandez S."/>
            <person name="Fernando P.R."/>
            <person name="Flagg N."/>
            <person name="Forbes L.D."/>
            <person name="Fowler R.G."/>
            <person name="Fu Q."/>
            <person name="Gabisi R.A."/>
            <person name="Ganer J."/>
            <person name="Garbino Pronczuk A."/>
            <person name="Garcia R.M."/>
            <person name="Garner T."/>
            <person name="Garrett T.E."/>
            <person name="Gonzalez D.A."/>
            <person name="Hamid H."/>
            <person name="Hawkins E.S."/>
            <person name="Hirani K."/>
            <person name="Hogues M.E."/>
            <person name="Hollins B."/>
            <person name="Hsiao C.-H."/>
            <person name="Jabil R."/>
            <person name="James M.L."/>
            <person name="Jhangiani S.N."/>
            <person name="Johnson B."/>
            <person name="Johnson Q."/>
            <person name="Joshi V."/>
            <person name="Kalu J.B."/>
            <person name="Kam C."/>
            <person name="Kashfia A."/>
            <person name="Keebler J."/>
            <person name="Kisamo H."/>
            <person name="Kovar C.L."/>
            <person name="Lago L.A."/>
            <person name="Lai C.-Y."/>
            <person name="Laidlaw J."/>
            <person name="Lara F."/>
            <person name="Le T.-K."/>
            <person name="Lee S.L."/>
            <person name="Legall F.H."/>
            <person name="Lemon S.J."/>
            <person name="Lewis L.R."/>
            <person name="Li B."/>
            <person name="Liu Y."/>
            <person name="Liu Y.-S."/>
            <person name="Lopez J."/>
            <person name="Lozado R.J."/>
            <person name="Lu J."/>
            <person name="Madu R.C."/>
            <person name="Maheshwari M."/>
            <person name="Maheshwari R."/>
            <person name="Malloy K."/>
            <person name="Martinez E."/>
            <person name="Mathew T."/>
            <person name="Mercado I.C."/>
            <person name="Mercado C."/>
            <person name="Meyer B."/>
            <person name="Montgomery K."/>
            <person name="Morgan M.B."/>
            <person name="Munidasa M."/>
            <person name="Nazareth L.V."/>
            <person name="Nelson J."/>
            <person name="Ng B.M."/>
            <person name="Nguyen N.B."/>
            <person name="Nguyen P.Q."/>
            <person name="Nguyen T."/>
            <person name="Obregon M."/>
            <person name="Okwuonu G.O."/>
            <person name="Onwere C.G."/>
            <person name="Orozco G."/>
            <person name="Parra A."/>
            <person name="Patel S."/>
            <person name="Patil S."/>
            <person name="Perez A."/>
            <person name="Perez Y."/>
            <person name="Pham C."/>
            <person name="Primus E.L."/>
            <person name="Pu L.-L."/>
            <person name="Puazo M."/>
            <person name="Qin X."/>
            <person name="Quiroz J.B."/>
            <person name="Reese J."/>
            <person name="Richards S."/>
            <person name="Rives C.M."/>
            <person name="Robberts R."/>
            <person name="Ruiz S.J."/>
            <person name="Ruiz M.J."/>
            <person name="Santibanez J."/>
            <person name="Schneider B.W."/>
            <person name="Sisson I."/>
            <person name="Smith M."/>
            <person name="Sodergren E."/>
            <person name="Song X.-Z."/>
            <person name="Song B.B."/>
            <person name="Summersgill H."/>
            <person name="Thelus R."/>
            <person name="Thornton R.D."/>
            <person name="Trejos Z.Y."/>
            <person name="Usmani K."/>
            <person name="Vattathil S."/>
            <person name="Villasana D."/>
            <person name="Walker D.L."/>
            <person name="Wang S."/>
            <person name="Wang K."/>
            <person name="White C.S."/>
            <person name="Williams A.C."/>
            <person name="Williamson J."/>
            <person name="Wilson K."/>
            <person name="Woghiren I.O."/>
            <person name="Woodworth J.R."/>
            <person name="Worley K.C."/>
            <person name="Wright R.A."/>
            <person name="Wu W."/>
            <person name="Young L."/>
            <person name="Zhang L."/>
            <person name="Zhang J."/>
            <person name="Zhu Y."/>
            <person name="Muzny D.M."/>
            <person name="Weinstock G."/>
            <person name="Gibbs R.A."/>
        </authorList>
    </citation>
    <scope>NUCLEOTIDE SEQUENCE [LARGE SCALE GENOMIC DNA]</scope>
    <source>
        <strain evidence="9">LSR1</strain>
    </source>
</reference>
<accession>A0A8R1W429</accession>
<keyword evidence="6" id="KW-0206">Cytoskeleton</keyword>
<dbReference type="GO" id="GO:0005930">
    <property type="term" value="C:axoneme"/>
    <property type="evidence" value="ECO:0007669"/>
    <property type="project" value="UniProtKB-SubCell"/>
</dbReference>
<proteinExistence type="inferred from homology"/>
<dbReference type="InterPro" id="IPR029416">
    <property type="entry name" value="CFAP300"/>
</dbReference>
<dbReference type="PANTHER" id="PTHR31078">
    <property type="entry name" value="CILIA- AND FLAGELLA-ASSOCIATED PROTEIN 300"/>
    <property type="match status" value="1"/>
</dbReference>
<evidence type="ECO:0000256" key="4">
    <source>
        <dbReference type="ARBA" id="ARBA00022174"/>
    </source>
</evidence>
<evidence type="ECO:0000256" key="6">
    <source>
        <dbReference type="ARBA" id="ARBA00023212"/>
    </source>
</evidence>
<dbReference type="OrthoDB" id="10259249at2759"/>
<protein>
    <recommendedName>
        <fullName evidence="4">Cilia- and flagella-associated protein 300</fullName>
    </recommendedName>
</protein>
<evidence type="ECO:0000313" key="9">
    <source>
        <dbReference type="Proteomes" id="UP000007819"/>
    </source>
</evidence>
<dbReference type="PANTHER" id="PTHR31078:SF1">
    <property type="entry name" value="CILIA- AND FLAGELLA-ASSOCIATED PROTEIN 300"/>
    <property type="match status" value="1"/>
</dbReference>
<evidence type="ECO:0000256" key="3">
    <source>
        <dbReference type="ARBA" id="ARBA00009205"/>
    </source>
</evidence>
<dbReference type="GeneID" id="100573197"/>
<dbReference type="EnsemblMetazoa" id="XM_003240217.4">
    <property type="protein sequence ID" value="XP_003240265.1"/>
    <property type="gene ID" value="LOC100573197"/>
</dbReference>
<keyword evidence="9" id="KW-1185">Reference proteome</keyword>
<keyword evidence="5" id="KW-0963">Cytoplasm</keyword>
<name>A0A8R1W429_ACYPI</name>
<evidence type="ECO:0000256" key="5">
    <source>
        <dbReference type="ARBA" id="ARBA00022490"/>
    </source>
</evidence>
<comment type="subcellular location">
    <subcellularLocation>
        <location evidence="2">Cytoplasm</location>
        <location evidence="2">Cytoskeleton</location>
        <location evidence="2">Cilium axoneme</location>
    </subcellularLocation>
</comment>
<comment type="function">
    <text evidence="1">Cilium- and flagellum-specific protein that plays a role in axonemal structure organization and motility. May play a role in outer and inner dynein arm assembly.</text>
</comment>
<evidence type="ECO:0000256" key="2">
    <source>
        <dbReference type="ARBA" id="ARBA00004430"/>
    </source>
</evidence>
<dbReference type="KEGG" id="api:100573197"/>
<dbReference type="Proteomes" id="UP000007819">
    <property type="component" value="Chromosome A1"/>
</dbReference>
<dbReference type="RefSeq" id="XP_003240265.1">
    <property type="nucleotide sequence ID" value="XM_003240217.3"/>
</dbReference>
<dbReference type="Pfam" id="PF14926">
    <property type="entry name" value="CFAP300"/>
    <property type="match status" value="1"/>
</dbReference>
<comment type="similarity">
    <text evidence="3">Belongs to the CFAP300 family.</text>
</comment>
<sequence length="268" mass="31064">MSTLTYYTFYHLPKKEPVGLYNKIVQGYLLKWSMKECLHVHYYAFNQEFLPDDIDQFALDFFRDYNVAKNVQASFSQFVGSDVAKVQTESIPCNVTSMTFFDRLLDPNKGIVSCSGSGDDDNHAIRQCMEVFKDGMYISNKLKMMLFENECEEYFLYSEDERSEFMFRLLQHFSTGGQWCQDDVVIEPYLNAMKYVYKDLLAVEKIPGSGIQVSSKVYKVVAFDSNNTVLFPKECRNLIPYSFAYLAVNPKTRTVALFFHNVGDTIYT</sequence>
<reference evidence="8" key="2">
    <citation type="submission" date="2022-06" db="UniProtKB">
        <authorList>
            <consortium name="EnsemblMetazoa"/>
        </authorList>
    </citation>
    <scope>IDENTIFICATION</scope>
</reference>
<keyword evidence="7" id="KW-0966">Cell projection</keyword>
<evidence type="ECO:0000256" key="7">
    <source>
        <dbReference type="ARBA" id="ARBA00023273"/>
    </source>
</evidence>
<dbReference type="AlphaFoldDB" id="A0A8R1W429"/>
<organism evidence="8 9">
    <name type="scientific">Acyrthosiphon pisum</name>
    <name type="common">Pea aphid</name>
    <dbReference type="NCBI Taxonomy" id="7029"/>
    <lineage>
        <taxon>Eukaryota</taxon>
        <taxon>Metazoa</taxon>
        <taxon>Ecdysozoa</taxon>
        <taxon>Arthropoda</taxon>
        <taxon>Hexapoda</taxon>
        <taxon>Insecta</taxon>
        <taxon>Pterygota</taxon>
        <taxon>Neoptera</taxon>
        <taxon>Paraneoptera</taxon>
        <taxon>Hemiptera</taxon>
        <taxon>Sternorrhyncha</taxon>
        <taxon>Aphidomorpha</taxon>
        <taxon>Aphidoidea</taxon>
        <taxon>Aphididae</taxon>
        <taxon>Macrosiphini</taxon>
        <taxon>Acyrthosiphon</taxon>
    </lineage>
</organism>
<evidence type="ECO:0000313" key="8">
    <source>
        <dbReference type="EnsemblMetazoa" id="XP_003240265.1"/>
    </source>
</evidence>
<evidence type="ECO:0000256" key="1">
    <source>
        <dbReference type="ARBA" id="ARBA00002404"/>
    </source>
</evidence>